<dbReference type="Gene3D" id="2.40.128.260">
    <property type="entry name" value="Type IV secretion system, VirB10/TraB/TrbI"/>
    <property type="match status" value="2"/>
</dbReference>
<evidence type="ECO:0000256" key="1">
    <source>
        <dbReference type="ARBA" id="ARBA00004167"/>
    </source>
</evidence>
<dbReference type="GO" id="GO:0016020">
    <property type="term" value="C:membrane"/>
    <property type="evidence" value="ECO:0007669"/>
    <property type="project" value="UniProtKB-SubCell"/>
</dbReference>
<keyword evidence="4 7" id="KW-1133">Transmembrane helix</keyword>
<dbReference type="EMBL" id="QGAL01000013">
    <property type="protein sequence ID" value="TKK13655.1"/>
    <property type="molecule type" value="Genomic_DNA"/>
</dbReference>
<name>A0AB38NYA2_9ENTR</name>
<keyword evidence="3 7" id="KW-0812">Transmembrane</keyword>
<evidence type="ECO:0000256" key="2">
    <source>
        <dbReference type="ARBA" id="ARBA00010265"/>
    </source>
</evidence>
<sequence>MSEKNNVDDSPVNVPRGDFNLLGVKKDKKPRAKIILVIGGGVLFIILTIGIIFYSAYSAMNANKHEEIDESNVKPDAALAAKPITDDDIQKKRDLIIKQRQEEERKKREQEEQEQQRKPPSPSGNVATEDAQPNQAYLRKLTGGVLVQDSGSGGSGSSSTASAGTGTDPDEQRIKAYANAEPVTPDVDNSALLGTPKDNSRGSLSDLKGTSYAPTAAYLSPERKFLLKRKANVRCALYNAVKTNHPGFVKCILTQPLYSSDGSVILAEAGAELDGEQKVEMRPGQSSVFTTWTDLETTAGVRANLNALGTGAMGESGTEAYVDNHYGERFGGAVMLSFIQDAFASAANATKKNNSTYSFDNSESNAENMASKALENSINIPPTGYVLPGTVINVIVAQDVDFTSVFKTRKVRN</sequence>
<evidence type="ECO:0000313" key="8">
    <source>
        <dbReference type="EMBL" id="TKK13655.1"/>
    </source>
</evidence>
<organism evidence="8 9">
    <name type="scientific">Enterobacter cancerogenus</name>
    <dbReference type="NCBI Taxonomy" id="69218"/>
    <lineage>
        <taxon>Bacteria</taxon>
        <taxon>Pseudomonadati</taxon>
        <taxon>Pseudomonadota</taxon>
        <taxon>Gammaproteobacteria</taxon>
        <taxon>Enterobacterales</taxon>
        <taxon>Enterobacteriaceae</taxon>
        <taxon>Enterobacter</taxon>
        <taxon>Enterobacter cloacae complex</taxon>
    </lineage>
</organism>
<dbReference type="CDD" id="cd16429">
    <property type="entry name" value="VirB10"/>
    <property type="match status" value="1"/>
</dbReference>
<comment type="similarity">
    <text evidence="2">Belongs to the TrbI/VirB10 family.</text>
</comment>
<dbReference type="AlphaFoldDB" id="A0AB38NYA2"/>
<keyword evidence="5 7" id="KW-0472">Membrane</keyword>
<evidence type="ECO:0000256" key="3">
    <source>
        <dbReference type="ARBA" id="ARBA00022692"/>
    </source>
</evidence>
<dbReference type="InterPro" id="IPR042217">
    <property type="entry name" value="T4SS_VirB10/TrbI"/>
</dbReference>
<evidence type="ECO:0000313" key="9">
    <source>
        <dbReference type="Proteomes" id="UP000306327"/>
    </source>
</evidence>
<feature type="region of interest" description="Disordered" evidence="6">
    <location>
        <begin position="102"/>
        <end position="129"/>
    </location>
</feature>
<dbReference type="InterPro" id="IPR005498">
    <property type="entry name" value="T4SS_VirB10/TraB/TrbI"/>
</dbReference>
<comment type="caution">
    <text evidence="8">The sequence shown here is derived from an EMBL/GenBank/DDBJ whole genome shotgun (WGS) entry which is preliminary data.</text>
</comment>
<evidence type="ECO:0000256" key="7">
    <source>
        <dbReference type="SAM" id="Phobius"/>
    </source>
</evidence>
<accession>A0AB38NYA2</accession>
<evidence type="ECO:0000256" key="5">
    <source>
        <dbReference type="ARBA" id="ARBA00023136"/>
    </source>
</evidence>
<proteinExistence type="inferred from homology"/>
<gene>
    <name evidence="8" type="ORF">EcCFBP13530_22915</name>
</gene>
<dbReference type="Pfam" id="PF03743">
    <property type="entry name" value="TrbI"/>
    <property type="match status" value="1"/>
</dbReference>
<feature type="compositionally biased region" description="Low complexity" evidence="6">
    <location>
        <begin position="157"/>
        <end position="167"/>
    </location>
</feature>
<feature type="transmembrane region" description="Helical" evidence="7">
    <location>
        <begin position="34"/>
        <end position="57"/>
    </location>
</feature>
<dbReference type="Proteomes" id="UP000306327">
    <property type="component" value="Unassembled WGS sequence"/>
</dbReference>
<feature type="compositionally biased region" description="Basic and acidic residues" evidence="6">
    <location>
        <begin position="102"/>
        <end position="117"/>
    </location>
</feature>
<evidence type="ECO:0000256" key="4">
    <source>
        <dbReference type="ARBA" id="ARBA00022989"/>
    </source>
</evidence>
<dbReference type="RefSeq" id="WP_137273534.1">
    <property type="nucleotide sequence ID" value="NZ_QGAL01000013.1"/>
</dbReference>
<feature type="region of interest" description="Disordered" evidence="6">
    <location>
        <begin position="147"/>
        <end position="208"/>
    </location>
</feature>
<protein>
    <submittedName>
        <fullName evidence="8">Conjugal transfer protein TrbI</fullName>
    </submittedName>
</protein>
<reference evidence="8 9" key="1">
    <citation type="journal article" date="2019" name="Sci. Rep.">
        <title>Differences in resource use lead to coexistence of seed-transmitted microbial populations.</title>
        <authorList>
            <person name="Torres-Cortes G."/>
            <person name="Garcia B.J."/>
            <person name="Compant S."/>
            <person name="Rezki S."/>
            <person name="Jones P."/>
            <person name="Preveaux A."/>
            <person name="Briand M."/>
            <person name="Roulet A."/>
            <person name="Bouchez O."/>
            <person name="Jacobson D."/>
            <person name="Barret M."/>
        </authorList>
    </citation>
    <scope>NUCLEOTIDE SEQUENCE [LARGE SCALE GENOMIC DNA]</scope>
    <source>
        <strain evidence="8 9">CFBP13530</strain>
    </source>
</reference>
<comment type="subcellular location">
    <subcellularLocation>
        <location evidence="1">Membrane</location>
        <topology evidence="1">Single-pass membrane protein</topology>
    </subcellularLocation>
</comment>
<evidence type="ECO:0000256" key="6">
    <source>
        <dbReference type="SAM" id="MobiDB-lite"/>
    </source>
</evidence>